<name>A0ABP5A8Y2_9ACTN</name>
<protein>
    <submittedName>
        <fullName evidence="3">Lactonase family protein</fullName>
    </submittedName>
</protein>
<evidence type="ECO:0000313" key="4">
    <source>
        <dbReference type="Proteomes" id="UP001501303"/>
    </source>
</evidence>
<reference evidence="4" key="1">
    <citation type="journal article" date="2019" name="Int. J. Syst. Evol. Microbiol.">
        <title>The Global Catalogue of Microorganisms (GCM) 10K type strain sequencing project: providing services to taxonomists for standard genome sequencing and annotation.</title>
        <authorList>
            <consortium name="The Broad Institute Genomics Platform"/>
            <consortium name="The Broad Institute Genome Sequencing Center for Infectious Disease"/>
            <person name="Wu L."/>
            <person name="Ma J."/>
        </authorList>
    </citation>
    <scope>NUCLEOTIDE SEQUENCE [LARGE SCALE GENOMIC DNA]</scope>
    <source>
        <strain evidence="4">JCM 13581</strain>
    </source>
</reference>
<comment type="caution">
    <text evidence="3">The sequence shown here is derived from an EMBL/GenBank/DDBJ whole genome shotgun (WGS) entry which is preliminary data.</text>
</comment>
<dbReference type="Proteomes" id="UP001501303">
    <property type="component" value="Unassembled WGS sequence"/>
</dbReference>
<dbReference type="InterPro" id="IPR011048">
    <property type="entry name" value="Haem_d1_sf"/>
</dbReference>
<dbReference type="InterPro" id="IPR015943">
    <property type="entry name" value="WD40/YVTN_repeat-like_dom_sf"/>
</dbReference>
<dbReference type="EMBL" id="BAAAMJ010000012">
    <property type="protein sequence ID" value="GAA1907364.1"/>
    <property type="molecule type" value="Genomic_DNA"/>
</dbReference>
<gene>
    <name evidence="3" type="ORF">GCM10009716_16630</name>
</gene>
<dbReference type="Gene3D" id="2.130.10.10">
    <property type="entry name" value="YVTN repeat-like/Quinoprotein amine dehydrogenase"/>
    <property type="match status" value="1"/>
</dbReference>
<dbReference type="PANTHER" id="PTHR30344">
    <property type="entry name" value="6-PHOSPHOGLUCONOLACTONASE-RELATED"/>
    <property type="match status" value="1"/>
</dbReference>
<proteinExistence type="inferred from homology"/>
<dbReference type="Pfam" id="PF10282">
    <property type="entry name" value="Lactonase"/>
    <property type="match status" value="1"/>
</dbReference>
<dbReference type="InterPro" id="IPR050282">
    <property type="entry name" value="Cycloisomerase_2"/>
</dbReference>
<dbReference type="RefSeq" id="WP_344259925.1">
    <property type="nucleotide sequence ID" value="NZ_BAAAMJ010000012.1"/>
</dbReference>
<dbReference type="InterPro" id="IPR019405">
    <property type="entry name" value="Lactonase_7-beta_prop"/>
</dbReference>
<feature type="region of interest" description="Disordered" evidence="2">
    <location>
        <begin position="119"/>
        <end position="144"/>
    </location>
</feature>
<evidence type="ECO:0000256" key="1">
    <source>
        <dbReference type="ARBA" id="ARBA00005564"/>
    </source>
</evidence>
<dbReference type="PANTHER" id="PTHR30344:SF1">
    <property type="entry name" value="6-PHOSPHOGLUCONOLACTONASE"/>
    <property type="match status" value="1"/>
</dbReference>
<accession>A0ABP5A8Y2</accession>
<evidence type="ECO:0000313" key="3">
    <source>
        <dbReference type="EMBL" id="GAA1907364.1"/>
    </source>
</evidence>
<comment type="similarity">
    <text evidence="1">Belongs to the cycloisomerase 2 family.</text>
</comment>
<dbReference type="SUPFAM" id="SSF51004">
    <property type="entry name" value="C-terminal (heme d1) domain of cytochrome cd1-nitrite reductase"/>
    <property type="match status" value="1"/>
</dbReference>
<evidence type="ECO:0000256" key="2">
    <source>
        <dbReference type="SAM" id="MobiDB-lite"/>
    </source>
</evidence>
<keyword evidence="4" id="KW-1185">Reference proteome</keyword>
<sequence>MKDGARYAYIGSYTSRGGWGITTARAGAADGALSPVHRTAVLPDPGFLALAPGRPVLYAVSETAEGRAAAFSLARPGTPEPLGPPVEVGGAGPAHLAVGPERLYTANYTSGSVSTLRLREDGSPAGPAAVRTHRGGGPVKGRQDGPHAHAVVLAPARDRLLAVDLGTDSVWIHPVDPGPGDPPGREVRLRPGSGPRHLAFHPEGRMAYVVNELNSTLVRCGWDATAGELEPLEETALLPPGTAGENYPSGLAVSPCGTRLYTANRGHDSIAVLDLGPEGAGRPELVGTVPCRGAWPRALALAPGGEWLYVANERSGDVAWFRTGQRDGLPEHAGSLRVPAPGCVVLS</sequence>
<organism evidence="3 4">
    <name type="scientific">Streptomyces sodiiphilus</name>
    <dbReference type="NCBI Taxonomy" id="226217"/>
    <lineage>
        <taxon>Bacteria</taxon>
        <taxon>Bacillati</taxon>
        <taxon>Actinomycetota</taxon>
        <taxon>Actinomycetes</taxon>
        <taxon>Kitasatosporales</taxon>
        <taxon>Streptomycetaceae</taxon>
        <taxon>Streptomyces</taxon>
    </lineage>
</organism>